<sequence length="89" mass="10682">MWNRNPDYEKYPAAICYNKGYNFQHENKWSGRVRAELKLGEFLHTDYDCMYMEGGNQFYTHHEGGYINLAYMYHGRCNHDRRTGDLTCN</sequence>
<dbReference type="AlphaFoldDB" id="A0A6A7BF06"/>
<evidence type="ECO:0000313" key="3">
    <source>
        <dbReference type="Proteomes" id="UP000799423"/>
    </source>
</evidence>
<reference evidence="2" key="1">
    <citation type="submission" date="2020-01" db="EMBL/GenBank/DDBJ databases">
        <authorList>
            <consortium name="DOE Joint Genome Institute"/>
            <person name="Haridas S."/>
            <person name="Albert R."/>
            <person name="Binder M."/>
            <person name="Bloem J."/>
            <person name="Labutti K."/>
            <person name="Salamov A."/>
            <person name="Andreopoulos B."/>
            <person name="Baker S.E."/>
            <person name="Barry K."/>
            <person name="Bills G."/>
            <person name="Bluhm B.H."/>
            <person name="Cannon C."/>
            <person name="Castanera R."/>
            <person name="Culley D.E."/>
            <person name="Daum C."/>
            <person name="Ezra D."/>
            <person name="Gonzalez J.B."/>
            <person name="Henrissat B."/>
            <person name="Kuo A."/>
            <person name="Liang C."/>
            <person name="Lipzen A."/>
            <person name="Lutzoni F."/>
            <person name="Magnuson J."/>
            <person name="Mondo S."/>
            <person name="Nolan M."/>
            <person name="Ohm R."/>
            <person name="Pangilinan J."/>
            <person name="Park H.-J."/>
            <person name="Ramirez L."/>
            <person name="Alfaro M."/>
            <person name="Sun H."/>
            <person name="Tritt A."/>
            <person name="Yoshinaga Y."/>
            <person name="Zwiers L.-H."/>
            <person name="Turgeon B.G."/>
            <person name="Goodwin S.B."/>
            <person name="Spatafora J.W."/>
            <person name="Crous P.W."/>
            <person name="Grigoriev I.V."/>
        </authorList>
    </citation>
    <scope>NUCLEOTIDE SEQUENCE</scope>
    <source>
        <strain evidence="2">IPT5</strain>
    </source>
</reference>
<dbReference type="InterPro" id="IPR057210">
    <property type="entry name" value="DUF7888"/>
</dbReference>
<dbReference type="OrthoDB" id="3478218at2759"/>
<keyword evidence="3" id="KW-1185">Reference proteome</keyword>
<dbReference type="EMBL" id="MU006296">
    <property type="protein sequence ID" value="KAF2853267.1"/>
    <property type="molecule type" value="Genomic_DNA"/>
</dbReference>
<name>A0A6A7BF06_9PLEO</name>
<proteinExistence type="predicted"/>
<gene>
    <name evidence="2" type="ORF">T440DRAFT_466247</name>
</gene>
<protein>
    <recommendedName>
        <fullName evidence="1">DUF7888 domain-containing protein</fullName>
    </recommendedName>
</protein>
<dbReference type="PANTHER" id="PTHR40845">
    <property type="match status" value="1"/>
</dbReference>
<evidence type="ECO:0000259" key="1">
    <source>
        <dbReference type="Pfam" id="PF25411"/>
    </source>
</evidence>
<dbReference type="Pfam" id="PF25411">
    <property type="entry name" value="DUF7888"/>
    <property type="match status" value="1"/>
</dbReference>
<feature type="domain" description="DUF7888" evidence="1">
    <location>
        <begin position="1"/>
        <end position="89"/>
    </location>
</feature>
<accession>A0A6A7BF06</accession>
<dbReference type="PANTHER" id="PTHR40845:SF1">
    <property type="match status" value="1"/>
</dbReference>
<dbReference type="Proteomes" id="UP000799423">
    <property type="component" value="Unassembled WGS sequence"/>
</dbReference>
<organism evidence="2 3">
    <name type="scientific">Plenodomus tracheiphilus IPT5</name>
    <dbReference type="NCBI Taxonomy" id="1408161"/>
    <lineage>
        <taxon>Eukaryota</taxon>
        <taxon>Fungi</taxon>
        <taxon>Dikarya</taxon>
        <taxon>Ascomycota</taxon>
        <taxon>Pezizomycotina</taxon>
        <taxon>Dothideomycetes</taxon>
        <taxon>Pleosporomycetidae</taxon>
        <taxon>Pleosporales</taxon>
        <taxon>Pleosporineae</taxon>
        <taxon>Leptosphaeriaceae</taxon>
        <taxon>Plenodomus</taxon>
    </lineage>
</organism>
<evidence type="ECO:0000313" key="2">
    <source>
        <dbReference type="EMBL" id="KAF2853267.1"/>
    </source>
</evidence>